<dbReference type="Gene3D" id="3.60.40.10">
    <property type="entry name" value="PPM-type phosphatase domain"/>
    <property type="match status" value="1"/>
</dbReference>
<keyword evidence="2" id="KW-0378">Hydrolase</keyword>
<evidence type="ECO:0000313" key="3">
    <source>
        <dbReference type="Proteomes" id="UP001234495"/>
    </source>
</evidence>
<gene>
    <name evidence="2" type="ORF">J2S19_002757</name>
</gene>
<dbReference type="Pfam" id="PF13672">
    <property type="entry name" value="PP2C_2"/>
    <property type="match status" value="1"/>
</dbReference>
<evidence type="ECO:0000313" key="2">
    <source>
        <dbReference type="EMBL" id="MDQ0231474.1"/>
    </source>
</evidence>
<dbReference type="CDD" id="cd00143">
    <property type="entry name" value="PP2Cc"/>
    <property type="match status" value="1"/>
</dbReference>
<dbReference type="SMART" id="SM00332">
    <property type="entry name" value="PP2Cc"/>
    <property type="match status" value="1"/>
</dbReference>
<dbReference type="InterPro" id="IPR001932">
    <property type="entry name" value="PPM-type_phosphatase-like_dom"/>
</dbReference>
<dbReference type="SUPFAM" id="SSF81606">
    <property type="entry name" value="PP2C-like"/>
    <property type="match status" value="1"/>
</dbReference>
<dbReference type="EMBL" id="JAUSUD010000012">
    <property type="protein sequence ID" value="MDQ0231474.1"/>
    <property type="molecule type" value="Genomic_DNA"/>
</dbReference>
<dbReference type="EC" id="3.1.3.16" evidence="2"/>
<dbReference type="InterPro" id="IPR015655">
    <property type="entry name" value="PP2C"/>
</dbReference>
<name>A0ABT9ZGR2_9BACI</name>
<dbReference type="Proteomes" id="UP001234495">
    <property type="component" value="Unassembled WGS sequence"/>
</dbReference>
<dbReference type="PROSITE" id="PS51746">
    <property type="entry name" value="PPM_2"/>
    <property type="match status" value="1"/>
</dbReference>
<accession>A0ABT9ZGR2</accession>
<dbReference type="GO" id="GO:0004722">
    <property type="term" value="F:protein serine/threonine phosphatase activity"/>
    <property type="evidence" value="ECO:0007669"/>
    <property type="project" value="UniProtKB-EC"/>
</dbReference>
<evidence type="ECO:0000259" key="1">
    <source>
        <dbReference type="PROSITE" id="PS51746"/>
    </source>
</evidence>
<sequence length="258" mass="29468">MSHQEMEETMQLIPYVRYGSWTEKGRRSENQDSLLIHLDPLVASFAVADGAGGHQFGKQASELTVSAIKSELASNTDYTPDYFQLLFKKKYEQINSYLFQESQKRNVIMATTLSMIHIFANELIVSNVGDTLIYRLRNGILERLSAIHTVAWTEYEQGKLTKEELQHHPSQHVLTKAIGAKDTIEPYYETLKTNKRDIYLLCSDGVTNFITEDRLKQLFHQLKQFTNEELTELCSTCVHEALTNDGNDNATMIAIQIV</sequence>
<dbReference type="PANTHER" id="PTHR47992">
    <property type="entry name" value="PROTEIN PHOSPHATASE"/>
    <property type="match status" value="1"/>
</dbReference>
<organism evidence="2 3">
    <name type="scientific">Metabacillus malikii</name>
    <dbReference type="NCBI Taxonomy" id="1504265"/>
    <lineage>
        <taxon>Bacteria</taxon>
        <taxon>Bacillati</taxon>
        <taxon>Bacillota</taxon>
        <taxon>Bacilli</taxon>
        <taxon>Bacillales</taxon>
        <taxon>Bacillaceae</taxon>
        <taxon>Metabacillus</taxon>
    </lineage>
</organism>
<proteinExistence type="predicted"/>
<protein>
    <submittedName>
        <fullName evidence="2">Protein phosphatase</fullName>
        <ecNumber evidence="2">3.1.3.16</ecNumber>
    </submittedName>
</protein>
<comment type="caution">
    <text evidence="2">The sequence shown here is derived from an EMBL/GenBank/DDBJ whole genome shotgun (WGS) entry which is preliminary data.</text>
</comment>
<reference evidence="2 3" key="1">
    <citation type="submission" date="2023-07" db="EMBL/GenBank/DDBJ databases">
        <title>Genomic Encyclopedia of Type Strains, Phase IV (KMG-IV): sequencing the most valuable type-strain genomes for metagenomic binning, comparative biology and taxonomic classification.</title>
        <authorList>
            <person name="Goeker M."/>
        </authorList>
    </citation>
    <scope>NUCLEOTIDE SEQUENCE [LARGE SCALE GENOMIC DNA]</scope>
    <source>
        <strain evidence="2 3">DSM 29005</strain>
    </source>
</reference>
<feature type="domain" description="PPM-type phosphatase" evidence="1">
    <location>
        <begin position="17"/>
        <end position="257"/>
    </location>
</feature>
<dbReference type="SMART" id="SM00331">
    <property type="entry name" value="PP2C_SIG"/>
    <property type="match status" value="1"/>
</dbReference>
<dbReference type="InterPro" id="IPR036457">
    <property type="entry name" value="PPM-type-like_dom_sf"/>
</dbReference>
<keyword evidence="3" id="KW-1185">Reference proteome</keyword>